<reference evidence="2" key="1">
    <citation type="journal article" date="2019" name="Int. J. Syst. Evol. Microbiol.">
        <title>The Global Catalogue of Microorganisms (GCM) 10K type strain sequencing project: providing services to taxonomists for standard genome sequencing and annotation.</title>
        <authorList>
            <consortium name="The Broad Institute Genomics Platform"/>
            <consortium name="The Broad Institute Genome Sequencing Center for Infectious Disease"/>
            <person name="Wu L."/>
            <person name="Ma J."/>
        </authorList>
    </citation>
    <scope>NUCLEOTIDE SEQUENCE [LARGE SCALE GENOMIC DNA]</scope>
    <source>
        <strain evidence="2">CGMCC 4.7323</strain>
    </source>
</reference>
<comment type="caution">
    <text evidence="1">The sequence shown here is derived from an EMBL/GenBank/DDBJ whole genome shotgun (WGS) entry which is preliminary data.</text>
</comment>
<accession>A0ABQ2JGL1</accession>
<proteinExistence type="predicted"/>
<dbReference type="Proteomes" id="UP000600080">
    <property type="component" value="Unassembled WGS sequence"/>
</dbReference>
<organism evidence="1 2">
    <name type="scientific">Streptomyces kronopolitis</name>
    <dbReference type="NCBI Taxonomy" id="1612435"/>
    <lineage>
        <taxon>Bacteria</taxon>
        <taxon>Bacillati</taxon>
        <taxon>Actinomycetota</taxon>
        <taxon>Actinomycetes</taxon>
        <taxon>Kitasatosporales</taxon>
        <taxon>Streptomycetaceae</taxon>
        <taxon>Streptomyces</taxon>
    </lineage>
</organism>
<dbReference type="EMBL" id="BMND01000009">
    <property type="protein sequence ID" value="GGN44836.1"/>
    <property type="molecule type" value="Genomic_DNA"/>
</dbReference>
<gene>
    <name evidence="1" type="ORF">GCM10012285_27840</name>
</gene>
<protein>
    <submittedName>
        <fullName evidence="1">Uncharacterized protein</fullName>
    </submittedName>
</protein>
<name>A0ABQ2JGL1_9ACTN</name>
<keyword evidence="2" id="KW-1185">Reference proteome</keyword>
<evidence type="ECO:0000313" key="1">
    <source>
        <dbReference type="EMBL" id="GGN44836.1"/>
    </source>
</evidence>
<evidence type="ECO:0000313" key="2">
    <source>
        <dbReference type="Proteomes" id="UP000600080"/>
    </source>
</evidence>
<sequence>MPDHPPPQATVPEINQPLFQRIHDPIPPHPEGHDQTTWGNGCGTVHCVAGWVITFGTDYGIEGIIRGPHAQDTRTAGPGPGAAEVAAELLGLTKREVDQLYAAALVERYALKGRTHD</sequence>